<dbReference type="InterPro" id="IPR029058">
    <property type="entry name" value="AB_hydrolase_fold"/>
</dbReference>
<dbReference type="RefSeq" id="WP_249657689.1">
    <property type="nucleotide sequence ID" value="NZ_JAMFMA010000002.1"/>
</dbReference>
<keyword evidence="4" id="KW-1185">Reference proteome</keyword>
<dbReference type="Gene3D" id="3.40.50.1820">
    <property type="entry name" value="alpha/beta hydrolase"/>
    <property type="match status" value="1"/>
</dbReference>
<name>A0ABT0PSZ6_9FLAO</name>
<keyword evidence="1" id="KW-1133">Transmembrane helix</keyword>
<comment type="caution">
    <text evidence="3">The sequence shown here is derived from an EMBL/GenBank/DDBJ whole genome shotgun (WGS) entry which is preliminary data.</text>
</comment>
<feature type="domain" description="AB hydrolase-1" evidence="2">
    <location>
        <begin position="90"/>
        <end position="233"/>
    </location>
</feature>
<proteinExistence type="predicted"/>
<dbReference type="Proteomes" id="UP001203607">
    <property type="component" value="Unassembled WGS sequence"/>
</dbReference>
<dbReference type="EMBL" id="JAMFMA010000002">
    <property type="protein sequence ID" value="MCL6274512.1"/>
    <property type="molecule type" value="Genomic_DNA"/>
</dbReference>
<sequence>MPIKRKINRTPCYSSSKLLFWFGLFSLSIIFSVEGNAQKSLKVSTGKSETDSIIDLEFQFPENWQIADSRKITVPLRIYKSPNNSIFSTPIFWLSGGPGMTNMDYKPSKELLENHDVFLVGYRGVDGEIQLNCPEISNALRGNTNNLLSKKSVRNVQHAATICSERLLKKGIDLNGYTIEQTLMDIDAVRQHYGFHTINLLSGSYGTRLAQFYMKQYGEHVEHTIMIGASPPGRFVWEPKIIEQKLADYDRLCQSNPYCSAQTGNLSATFDQVLNNLPKRWLFFEIDPGKVKVATFGMLYHTHSATQVIDAYLAAAKGDYSGIALLSMAHDYIIPEMMNWGDFLSKGMIDYDPTRSYHNEFSTSKTALGSPISALLMDIGKSWPTDQPKDTYTELDTLYTRILVINGALDFSTPHQVVQEELMPFLKNGELKVIAHKGHVADLLYKKEVIGLMADFYADKNVINTTLNYPGPSFELSMGFPKLMKLGIALMLFLVFLLLFLLYRFVWKKNVIKRPLKRS</sequence>
<gene>
    <name evidence="3" type="ORF">M3P19_10850</name>
</gene>
<feature type="transmembrane region" description="Helical" evidence="1">
    <location>
        <begin position="486"/>
        <end position="507"/>
    </location>
</feature>
<dbReference type="GO" id="GO:0016787">
    <property type="term" value="F:hydrolase activity"/>
    <property type="evidence" value="ECO:0007669"/>
    <property type="project" value="UniProtKB-KW"/>
</dbReference>
<protein>
    <submittedName>
        <fullName evidence="3">Alpha/beta fold hydrolase</fullName>
    </submittedName>
</protein>
<accession>A0ABT0PSZ6</accession>
<keyword evidence="1" id="KW-0812">Transmembrane</keyword>
<evidence type="ECO:0000313" key="4">
    <source>
        <dbReference type="Proteomes" id="UP001203607"/>
    </source>
</evidence>
<keyword evidence="3" id="KW-0378">Hydrolase</keyword>
<organism evidence="3 4">
    <name type="scientific">Flagellimonas spongiicola</name>
    <dbReference type="NCBI Taxonomy" id="2942208"/>
    <lineage>
        <taxon>Bacteria</taxon>
        <taxon>Pseudomonadati</taxon>
        <taxon>Bacteroidota</taxon>
        <taxon>Flavobacteriia</taxon>
        <taxon>Flavobacteriales</taxon>
        <taxon>Flavobacteriaceae</taxon>
        <taxon>Flagellimonas</taxon>
    </lineage>
</organism>
<evidence type="ECO:0000313" key="3">
    <source>
        <dbReference type="EMBL" id="MCL6274512.1"/>
    </source>
</evidence>
<evidence type="ECO:0000259" key="2">
    <source>
        <dbReference type="Pfam" id="PF00561"/>
    </source>
</evidence>
<dbReference type="Pfam" id="PF00561">
    <property type="entry name" value="Abhydrolase_1"/>
    <property type="match status" value="1"/>
</dbReference>
<dbReference type="InterPro" id="IPR000073">
    <property type="entry name" value="AB_hydrolase_1"/>
</dbReference>
<keyword evidence="1" id="KW-0472">Membrane</keyword>
<reference evidence="3 4" key="1">
    <citation type="submission" date="2022-05" db="EMBL/GenBank/DDBJ databases">
        <authorList>
            <person name="Park J.-S."/>
        </authorList>
    </citation>
    <scope>NUCLEOTIDE SEQUENCE [LARGE SCALE GENOMIC DNA]</scope>
    <source>
        <strain evidence="3 4">2012CJ35-5</strain>
    </source>
</reference>
<evidence type="ECO:0000256" key="1">
    <source>
        <dbReference type="SAM" id="Phobius"/>
    </source>
</evidence>
<dbReference type="SUPFAM" id="SSF53474">
    <property type="entry name" value="alpha/beta-Hydrolases"/>
    <property type="match status" value="1"/>
</dbReference>